<dbReference type="Proteomes" id="UP000438120">
    <property type="component" value="Unassembled WGS sequence"/>
</dbReference>
<evidence type="ECO:0000256" key="4">
    <source>
        <dbReference type="ARBA" id="ARBA00022807"/>
    </source>
</evidence>
<dbReference type="OrthoDB" id="2328318at2"/>
<feature type="chain" id="PRO_5039299077" evidence="5">
    <location>
        <begin position="22"/>
        <end position="262"/>
    </location>
</feature>
<proteinExistence type="inferred from homology"/>
<keyword evidence="8" id="KW-1185">Reference proteome</keyword>
<dbReference type="GO" id="GO:0006508">
    <property type="term" value="P:proteolysis"/>
    <property type="evidence" value="ECO:0007669"/>
    <property type="project" value="UniProtKB-KW"/>
</dbReference>
<dbReference type="InterPro" id="IPR038765">
    <property type="entry name" value="Papain-like_cys_pep_sf"/>
</dbReference>
<evidence type="ECO:0000313" key="8">
    <source>
        <dbReference type="Proteomes" id="UP000438120"/>
    </source>
</evidence>
<dbReference type="Pfam" id="PF00877">
    <property type="entry name" value="NLPC_P60"/>
    <property type="match status" value="1"/>
</dbReference>
<keyword evidence="3" id="KW-0378">Hydrolase</keyword>
<accession>A0A6A8MAR6</accession>
<evidence type="ECO:0000313" key="7">
    <source>
        <dbReference type="EMBL" id="MST86815.1"/>
    </source>
</evidence>
<dbReference type="RefSeq" id="WP_154547953.1">
    <property type="nucleotide sequence ID" value="NZ_VUMX01000007.1"/>
</dbReference>
<name>A0A6A8MAR6_9LACO</name>
<dbReference type="Gene3D" id="3.90.1720.10">
    <property type="entry name" value="endopeptidase domain like (from Nostoc punctiforme)"/>
    <property type="match status" value="1"/>
</dbReference>
<evidence type="ECO:0000256" key="5">
    <source>
        <dbReference type="SAM" id="SignalP"/>
    </source>
</evidence>
<dbReference type="AlphaFoldDB" id="A0A6A8MAR6"/>
<gene>
    <name evidence="7" type="ORF">FYJ62_03960</name>
</gene>
<keyword evidence="4" id="KW-0788">Thiol protease</keyword>
<organism evidence="7 8">
    <name type="scientific">Lactobacillus porci</name>
    <dbReference type="NCBI Taxonomy" id="2012477"/>
    <lineage>
        <taxon>Bacteria</taxon>
        <taxon>Bacillati</taxon>
        <taxon>Bacillota</taxon>
        <taxon>Bacilli</taxon>
        <taxon>Lactobacillales</taxon>
        <taxon>Lactobacillaceae</taxon>
        <taxon>Lactobacillus</taxon>
    </lineage>
</organism>
<reference evidence="7 8" key="1">
    <citation type="submission" date="2019-08" db="EMBL/GenBank/DDBJ databases">
        <title>In-depth cultivation of the pig gut microbiome towards novel bacterial diversity and tailored functional studies.</title>
        <authorList>
            <person name="Wylensek D."/>
            <person name="Hitch T.C.A."/>
            <person name="Clavel T."/>
        </authorList>
    </citation>
    <scope>NUCLEOTIDE SEQUENCE [LARGE SCALE GENOMIC DNA]</scope>
    <source>
        <strain evidence="7 8">Bifido-178-WT-2B</strain>
    </source>
</reference>
<dbReference type="PANTHER" id="PTHR47053:SF1">
    <property type="entry name" value="MUREIN DD-ENDOPEPTIDASE MEPH-RELATED"/>
    <property type="match status" value="1"/>
</dbReference>
<keyword evidence="5" id="KW-0732">Signal</keyword>
<evidence type="ECO:0000256" key="2">
    <source>
        <dbReference type="ARBA" id="ARBA00022670"/>
    </source>
</evidence>
<protein>
    <submittedName>
        <fullName evidence="7">NlpC/P60 family protein</fullName>
    </submittedName>
</protein>
<evidence type="ECO:0000256" key="3">
    <source>
        <dbReference type="ARBA" id="ARBA00022801"/>
    </source>
</evidence>
<dbReference type="GO" id="GO:0008234">
    <property type="term" value="F:cysteine-type peptidase activity"/>
    <property type="evidence" value="ECO:0007669"/>
    <property type="project" value="UniProtKB-KW"/>
</dbReference>
<keyword evidence="2" id="KW-0645">Protease</keyword>
<comment type="similarity">
    <text evidence="1">Belongs to the peptidase C40 family.</text>
</comment>
<comment type="caution">
    <text evidence="7">The sequence shown here is derived from an EMBL/GenBank/DDBJ whole genome shotgun (WGS) entry which is preliminary data.</text>
</comment>
<evidence type="ECO:0000259" key="6">
    <source>
        <dbReference type="PROSITE" id="PS51935"/>
    </source>
</evidence>
<dbReference type="PROSITE" id="PS51935">
    <property type="entry name" value="NLPC_P60"/>
    <property type="match status" value="1"/>
</dbReference>
<feature type="domain" description="NlpC/P60" evidence="6">
    <location>
        <begin position="142"/>
        <end position="262"/>
    </location>
</feature>
<feature type="signal peptide" evidence="5">
    <location>
        <begin position="1"/>
        <end position="21"/>
    </location>
</feature>
<dbReference type="PANTHER" id="PTHR47053">
    <property type="entry name" value="MUREIN DD-ENDOPEPTIDASE MEPH-RELATED"/>
    <property type="match status" value="1"/>
</dbReference>
<dbReference type="InterPro" id="IPR051202">
    <property type="entry name" value="Peptidase_C40"/>
</dbReference>
<sequence>MNKSKWIKVSAAALTFLSISATGMKPVSQTVNASSKRIKVVAKKYVTVWTNYQNGRHVATHAKKGTAWMVLQTAKDSMGNVWYRVGKNQWVMAKYVKQAVKAKKTKPVKAKSKNKKVKQTVKTKAVSAVKLAASWGAPMGSRAKANAVVSLAKQQVGKAYSKGSTGPKSFDNTGLVAYVYKKAAGVNTGRSVKDQSKQGIAVDSTKNLQKGDLLFWGSATNPYSVGIYVGGGKYVAATGSKDGVVQTTLSSYFWPSKARRVL</sequence>
<dbReference type="InterPro" id="IPR000064">
    <property type="entry name" value="NLP_P60_dom"/>
</dbReference>
<evidence type="ECO:0000256" key="1">
    <source>
        <dbReference type="ARBA" id="ARBA00007074"/>
    </source>
</evidence>
<dbReference type="SUPFAM" id="SSF54001">
    <property type="entry name" value="Cysteine proteinases"/>
    <property type="match status" value="1"/>
</dbReference>
<dbReference type="EMBL" id="VUMX01000007">
    <property type="protein sequence ID" value="MST86815.1"/>
    <property type="molecule type" value="Genomic_DNA"/>
</dbReference>